<organism evidence="3 4">
    <name type="scientific">Petromyzon marinus</name>
    <name type="common">Sea lamprey</name>
    <dbReference type="NCBI Taxonomy" id="7757"/>
    <lineage>
        <taxon>Eukaryota</taxon>
        <taxon>Metazoa</taxon>
        <taxon>Chordata</taxon>
        <taxon>Craniata</taxon>
        <taxon>Vertebrata</taxon>
        <taxon>Cyclostomata</taxon>
        <taxon>Hyperoartia</taxon>
        <taxon>Petromyzontiformes</taxon>
        <taxon>Petromyzontidae</taxon>
        <taxon>Petromyzon</taxon>
    </lineage>
</organism>
<dbReference type="AlphaFoldDB" id="A0AAJ7UEQ7"/>
<dbReference type="InterPro" id="IPR024647">
    <property type="entry name" value="DNA_pol_a_cat_su_N"/>
</dbReference>
<dbReference type="GO" id="GO:1902975">
    <property type="term" value="P:mitotic DNA replication initiation"/>
    <property type="evidence" value="ECO:0007669"/>
    <property type="project" value="TreeGrafter"/>
</dbReference>
<evidence type="ECO:0000313" key="4">
    <source>
        <dbReference type="RefSeq" id="XP_032834404.1"/>
    </source>
</evidence>
<feature type="domain" description="DNA polymerase alpha catalytic subunit N-terminal" evidence="2">
    <location>
        <begin position="30"/>
        <end position="91"/>
    </location>
</feature>
<dbReference type="KEGG" id="pmrn:116956737"/>
<dbReference type="GO" id="GO:0003887">
    <property type="term" value="F:DNA-directed DNA polymerase activity"/>
    <property type="evidence" value="ECO:0007669"/>
    <property type="project" value="TreeGrafter"/>
</dbReference>
<keyword evidence="3" id="KW-1185">Reference proteome</keyword>
<evidence type="ECO:0000259" key="2">
    <source>
        <dbReference type="Pfam" id="PF12254"/>
    </source>
</evidence>
<feature type="region of interest" description="Disordered" evidence="1">
    <location>
        <begin position="1"/>
        <end position="28"/>
    </location>
</feature>
<dbReference type="GO" id="GO:0006273">
    <property type="term" value="P:lagging strand elongation"/>
    <property type="evidence" value="ECO:0007669"/>
    <property type="project" value="TreeGrafter"/>
</dbReference>
<reference evidence="4" key="1">
    <citation type="submission" date="2025-08" db="UniProtKB">
        <authorList>
            <consortium name="RefSeq"/>
        </authorList>
    </citation>
    <scope>IDENTIFICATION</scope>
    <source>
        <tissue evidence="4">Sperm</tissue>
    </source>
</reference>
<evidence type="ECO:0000256" key="1">
    <source>
        <dbReference type="SAM" id="MobiDB-lite"/>
    </source>
</evidence>
<dbReference type="RefSeq" id="XP_032834404.1">
    <property type="nucleotide sequence ID" value="XM_032978513.1"/>
</dbReference>
<dbReference type="GO" id="GO:0005658">
    <property type="term" value="C:alpha DNA polymerase:primase complex"/>
    <property type="evidence" value="ECO:0007669"/>
    <property type="project" value="TreeGrafter"/>
</dbReference>
<feature type="compositionally biased region" description="Basic and acidic residues" evidence="1">
    <location>
        <begin position="19"/>
        <end position="28"/>
    </location>
</feature>
<accession>A0AAJ7UEQ7</accession>
<dbReference type="GO" id="GO:0003682">
    <property type="term" value="F:chromatin binding"/>
    <property type="evidence" value="ECO:0007669"/>
    <property type="project" value="TreeGrafter"/>
</dbReference>
<dbReference type="Proteomes" id="UP001318040">
    <property type="component" value="Chromosome 67"/>
</dbReference>
<feature type="compositionally biased region" description="Basic and acidic residues" evidence="1">
    <location>
        <begin position="99"/>
        <end position="130"/>
    </location>
</feature>
<dbReference type="PANTHER" id="PTHR45861:SF1">
    <property type="entry name" value="DNA POLYMERASE ALPHA CATALYTIC SUBUNIT"/>
    <property type="match status" value="1"/>
</dbReference>
<proteinExistence type="predicted"/>
<evidence type="ECO:0000313" key="3">
    <source>
        <dbReference type="Proteomes" id="UP001318040"/>
    </source>
</evidence>
<dbReference type="Pfam" id="PF12254">
    <property type="entry name" value="DNA_pol_alpha_N"/>
    <property type="match status" value="1"/>
</dbReference>
<name>A0AAJ7UEQ7_PETMA</name>
<gene>
    <name evidence="4" type="primary">LOC116956737</name>
</gene>
<dbReference type="GO" id="GO:0003697">
    <property type="term" value="F:single-stranded DNA binding"/>
    <property type="evidence" value="ECO:0007669"/>
    <property type="project" value="TreeGrafter"/>
</dbReference>
<dbReference type="GO" id="GO:0003688">
    <property type="term" value="F:DNA replication origin binding"/>
    <property type="evidence" value="ECO:0007669"/>
    <property type="project" value="TreeGrafter"/>
</dbReference>
<dbReference type="PANTHER" id="PTHR45861">
    <property type="entry name" value="DNA POLYMERASE ALPHA CATALYTIC SUBUNIT"/>
    <property type="match status" value="1"/>
</dbReference>
<dbReference type="GO" id="GO:0006272">
    <property type="term" value="P:leading strand elongation"/>
    <property type="evidence" value="ECO:0007669"/>
    <property type="project" value="TreeGrafter"/>
</dbReference>
<protein>
    <submittedName>
        <fullName evidence="4">DNA polymerase alpha catalytic subunit-like</fullName>
    </submittedName>
</protein>
<feature type="region of interest" description="Disordered" evidence="1">
    <location>
        <begin position="94"/>
        <end position="130"/>
    </location>
</feature>
<sequence>MAPVGSEGDSLASSRSRRDKKDKAGRSAALEKLRKAKAGEKVSYEVEDVTRVYDEVTEEEYSNRVRDRQDDDWIVDDDGIGYVEDGREVFDDELTEDVLESRNRDRKGVGDSRKTAGGEAKKAGHQKDVDLSKDDLLGDILQDLQSEDEL</sequence>